<feature type="transmembrane region" description="Helical" evidence="2">
    <location>
        <begin position="314"/>
        <end position="334"/>
    </location>
</feature>
<name>A0A9N8EQS1_9STRA</name>
<evidence type="ECO:0000313" key="4">
    <source>
        <dbReference type="EMBL" id="CAB9525078.1"/>
    </source>
</evidence>
<dbReference type="AlphaFoldDB" id="A0A9N8EQS1"/>
<sequence length="706" mass="77935">MTIPNKHENEVKEEGMTEPPTNKSQSHPLLSVTDEVDVDSLMMDLERPQNSPFSFNIGSGDSGLMESLTPKDLEMLAHLLKPIMLAQSENDNQKPEDCALPTPTVNSAIKEDKKDDTEWYKPSYGESTYSLLYLYSVDSVAFWYAAFVHVLQITTILLTLIDVVDTDGIHLPPNVSLSVTIAQGLALFPAMAFQSEILEVAARFKDGFLPEILTINPRATYASWLLSGIAQLITGLLLLLTVFILIMQVDSVLDIMLNFAALEFMAYIDDAAFSLAKSGFVGNRLQMAANEVASFRVRKRAASDQGFLQRSWKAGVFFLILSGLFAAWITIVAYRMAGKYMCNTIIVNMGDDFVPSLGAFNGMYDLDSSANSGLEWRAVYVERRSVEIGTPGRGIFDYCEDIKAWTFRIDSKDKSGKGDPCDWIARSSETDGYDITEAVGSAWFVRDETNREVVLEPFSLFCFDCSNEDAEGSDDCGGKGTCSNAVCDCEDGWYGLRCEFVRPCPWINLDARTDKFASTRDWASSYQSIELGKGSLVEAYHRPVYIHEYSDGEYDVVMFTGGRWALTSSVFLPLAGRIPSNALSDGHDDVGSDIGNYFKHAFHGYKGFSTNLSVAFLSDYMEMGTHLSSSSPVGFSWFFAEEAITDNQNQGFGNGISTEFLCRACDESSNPCLYDGKCSDGACVCSLDSFGSLCEIPPGMFMGLFI</sequence>
<organism evidence="4 5">
    <name type="scientific">Seminavis robusta</name>
    <dbReference type="NCBI Taxonomy" id="568900"/>
    <lineage>
        <taxon>Eukaryota</taxon>
        <taxon>Sar</taxon>
        <taxon>Stramenopiles</taxon>
        <taxon>Ochrophyta</taxon>
        <taxon>Bacillariophyta</taxon>
        <taxon>Bacillariophyceae</taxon>
        <taxon>Bacillariophycidae</taxon>
        <taxon>Naviculales</taxon>
        <taxon>Naviculaceae</taxon>
        <taxon>Seminavis</taxon>
    </lineage>
</organism>
<evidence type="ECO:0000313" key="5">
    <source>
        <dbReference type="Proteomes" id="UP001153069"/>
    </source>
</evidence>
<feature type="transmembrane region" description="Helical" evidence="2">
    <location>
        <begin position="223"/>
        <end position="247"/>
    </location>
</feature>
<feature type="compositionally biased region" description="Basic and acidic residues" evidence="1">
    <location>
        <begin position="1"/>
        <end position="15"/>
    </location>
</feature>
<evidence type="ECO:0000256" key="1">
    <source>
        <dbReference type="SAM" id="MobiDB-lite"/>
    </source>
</evidence>
<dbReference type="OrthoDB" id="112528at2759"/>
<proteinExistence type="predicted"/>
<evidence type="ECO:0000259" key="3">
    <source>
        <dbReference type="PROSITE" id="PS01186"/>
    </source>
</evidence>
<dbReference type="EMBL" id="CAICTM010001625">
    <property type="protein sequence ID" value="CAB9525078.1"/>
    <property type="molecule type" value="Genomic_DNA"/>
</dbReference>
<dbReference type="InterPro" id="IPR000742">
    <property type="entry name" value="EGF"/>
</dbReference>
<feature type="transmembrane region" description="Helical" evidence="2">
    <location>
        <begin position="141"/>
        <end position="161"/>
    </location>
</feature>
<comment type="caution">
    <text evidence="4">The sequence shown here is derived from an EMBL/GenBank/DDBJ whole genome shotgun (WGS) entry which is preliminary data.</text>
</comment>
<feature type="compositionally biased region" description="Polar residues" evidence="1">
    <location>
        <begin position="19"/>
        <end position="28"/>
    </location>
</feature>
<reference evidence="4" key="1">
    <citation type="submission" date="2020-06" db="EMBL/GenBank/DDBJ databases">
        <authorList>
            <consortium name="Plant Systems Biology data submission"/>
        </authorList>
    </citation>
    <scope>NUCLEOTIDE SEQUENCE</scope>
    <source>
        <strain evidence="4">D6</strain>
    </source>
</reference>
<keyword evidence="5" id="KW-1185">Reference proteome</keyword>
<evidence type="ECO:0000256" key="2">
    <source>
        <dbReference type="SAM" id="Phobius"/>
    </source>
</evidence>
<keyword evidence="2" id="KW-1133">Transmembrane helix</keyword>
<gene>
    <name evidence="4" type="ORF">SEMRO_1627_G286940.1</name>
</gene>
<feature type="region of interest" description="Disordered" evidence="1">
    <location>
        <begin position="1"/>
        <end position="30"/>
    </location>
</feature>
<protein>
    <recommendedName>
        <fullName evidence="3">EGF-like domain-containing protein</fullName>
    </recommendedName>
</protein>
<dbReference type="Proteomes" id="UP001153069">
    <property type="component" value="Unassembled WGS sequence"/>
</dbReference>
<feature type="domain" description="EGF-like" evidence="3">
    <location>
        <begin position="487"/>
        <end position="498"/>
    </location>
</feature>
<keyword evidence="2" id="KW-0812">Transmembrane</keyword>
<dbReference type="PROSITE" id="PS01186">
    <property type="entry name" value="EGF_2"/>
    <property type="match status" value="1"/>
</dbReference>
<dbReference type="CDD" id="cd00054">
    <property type="entry name" value="EGF_CA"/>
    <property type="match status" value="1"/>
</dbReference>
<accession>A0A9N8EQS1</accession>
<keyword evidence="2" id="KW-0472">Membrane</keyword>